<name>A0AAW4YPN9_9GAMM</name>
<dbReference type="Proteomes" id="UP001320154">
    <property type="component" value="Unassembled WGS sequence"/>
</dbReference>
<gene>
    <name evidence="1" type="ORF">HOP60_12355</name>
    <name evidence="2" type="ORF">HOP61_03560</name>
</gene>
<evidence type="ECO:0000313" key="2">
    <source>
        <dbReference type="EMBL" id="MCE8050368.1"/>
    </source>
</evidence>
<comment type="caution">
    <text evidence="2">The sequence shown here is derived from an EMBL/GenBank/DDBJ whole genome shotgun (WGS) entry which is preliminary data.</text>
</comment>
<proteinExistence type="predicted"/>
<dbReference type="AlphaFoldDB" id="A0AAW4YPN9"/>
<dbReference type="EMBL" id="JABFTS010000001">
    <property type="protein sequence ID" value="MCE8050368.1"/>
    <property type="molecule type" value="Genomic_DNA"/>
</dbReference>
<protein>
    <submittedName>
        <fullName evidence="2">Uncharacterized protein</fullName>
    </submittedName>
</protein>
<evidence type="ECO:0000313" key="3">
    <source>
        <dbReference type="Proteomes" id="UP001320154"/>
    </source>
</evidence>
<evidence type="ECO:0000313" key="1">
    <source>
        <dbReference type="EMBL" id="MCE8047519.1"/>
    </source>
</evidence>
<dbReference type="RefSeq" id="WP_140162520.1">
    <property type="nucleotide sequence ID" value="NZ_FNVC01000005.1"/>
</dbReference>
<reference evidence="2 3" key="2">
    <citation type="journal article" date="2021" name="Front. Microbiol.">
        <title>Aerobic Denitrification and Heterotrophic Sulfur Oxidation in the Genus Halomonas Revealed by Six Novel Species Characterizations and Genome-Based Analysis.</title>
        <authorList>
            <person name="Wang L."/>
            <person name="Shao Z."/>
        </authorList>
    </citation>
    <scope>NUCLEOTIDE SEQUENCE</scope>
    <source>
        <strain evidence="1 3">MCCC 1A05748</strain>
        <strain evidence="2">MCCC 1A05776</strain>
    </source>
</reference>
<organism evidence="2 4">
    <name type="scientific">Billgrantia desiderata</name>
    <dbReference type="NCBI Taxonomy" id="52021"/>
    <lineage>
        <taxon>Bacteria</taxon>
        <taxon>Pseudomonadati</taxon>
        <taxon>Pseudomonadota</taxon>
        <taxon>Gammaproteobacteria</taxon>
        <taxon>Oceanospirillales</taxon>
        <taxon>Halomonadaceae</taxon>
        <taxon>Billgrantia</taxon>
    </lineage>
</organism>
<dbReference type="EMBL" id="JABFTQ010000007">
    <property type="protein sequence ID" value="MCE8047519.1"/>
    <property type="molecule type" value="Genomic_DNA"/>
</dbReference>
<sequence length="126" mass="13710">MTNDRSLRGRLQIPLVVLPLLVLLLVSLSSLTHQQATAARVDHGFIGTLDHLVVASHNESIRALRGHLRNDTAADGEPDLPDWWHDNPKVLWTSVGRHTCTINAGTGHSPAAARFLTPLLRAPPLA</sequence>
<reference evidence="2" key="1">
    <citation type="submission" date="2020-05" db="EMBL/GenBank/DDBJ databases">
        <authorList>
            <person name="Wang L."/>
            <person name="Shao Z."/>
        </authorList>
    </citation>
    <scope>NUCLEOTIDE SEQUENCE</scope>
    <source>
        <strain evidence="1">MCCC 1A05748</strain>
        <strain evidence="2">MCCC 1A05776</strain>
    </source>
</reference>
<dbReference type="Proteomes" id="UP001320178">
    <property type="component" value="Unassembled WGS sequence"/>
</dbReference>
<keyword evidence="3" id="KW-1185">Reference proteome</keyword>
<evidence type="ECO:0000313" key="4">
    <source>
        <dbReference type="Proteomes" id="UP001320178"/>
    </source>
</evidence>
<accession>A0AAW4YPN9</accession>